<organism evidence="2 4">
    <name type="scientific">Piloderma croceum (strain F 1598)</name>
    <dbReference type="NCBI Taxonomy" id="765440"/>
    <lineage>
        <taxon>Eukaryota</taxon>
        <taxon>Fungi</taxon>
        <taxon>Dikarya</taxon>
        <taxon>Basidiomycota</taxon>
        <taxon>Agaricomycotina</taxon>
        <taxon>Agaricomycetes</taxon>
        <taxon>Agaricomycetidae</taxon>
        <taxon>Atheliales</taxon>
        <taxon>Atheliaceae</taxon>
        <taxon>Piloderma</taxon>
    </lineage>
</organism>
<sequence length="222" mass="24584">MAASTYAMSQGWSVKSSSPWNAGILLDVPNIMNQYPPGLSHGAWRTSPASASTSSLLSEKDIATGSKRPRPPYIRSNRRAPPPPPALPLPRLQPVPVAFPPDDNPFTDRLSSQHDENQYVSYNDVIYKSPNPHTRTRISQSYSRSESAGYSYPMRQFQPSETLIRQRAAADKEARLKVIASILLNRVNVVGKPMRRRPRSIGLDGPRTYVRSGLGRCVSVAE</sequence>
<evidence type="ECO:0000313" key="2">
    <source>
        <dbReference type="EMBL" id="KIM73052.1"/>
    </source>
</evidence>
<protein>
    <submittedName>
        <fullName evidence="2">Uncharacterized protein</fullName>
    </submittedName>
</protein>
<evidence type="ECO:0000256" key="1">
    <source>
        <dbReference type="SAM" id="MobiDB-lite"/>
    </source>
</evidence>
<reference evidence="2" key="3">
    <citation type="submission" date="2015-02" db="EMBL/GenBank/DDBJ databases">
        <title>Evolutionary Origins and Diversification of the Mycorrhizal Mutualists.</title>
        <authorList>
            <consortium name="DOE Joint Genome Institute"/>
            <consortium name="Mycorrhizal Genomics Consortium"/>
            <person name="Kohler A."/>
            <person name="Kuo A."/>
            <person name="Nagy L.G."/>
            <person name="Floudas D."/>
            <person name="Copeland A."/>
            <person name="Barry K.W."/>
            <person name="Cichocki N."/>
            <person name="Veneault-Fourrey C."/>
            <person name="LaButti K."/>
            <person name="Lindquist E.A."/>
            <person name="Lipzen A."/>
            <person name="Lundell T."/>
            <person name="Morin E."/>
            <person name="Murat C."/>
            <person name="Riley R."/>
            <person name="Ohm R."/>
            <person name="Sun H."/>
            <person name="Tunlid A."/>
            <person name="Henrissat B."/>
            <person name="Grigoriev I.V."/>
            <person name="Hibbett D.S."/>
            <person name="Martin F."/>
        </authorList>
    </citation>
    <scope>NUCLEOTIDE SEQUENCE</scope>
    <source>
        <strain evidence="2">F 1598</strain>
    </source>
</reference>
<dbReference type="Proteomes" id="UP000054166">
    <property type="component" value="Unassembled WGS sequence"/>
</dbReference>
<dbReference type="STRING" id="765440.A0A0C3B6V1"/>
<proteinExistence type="predicted"/>
<feature type="compositionally biased region" description="Low complexity" evidence="1">
    <location>
        <begin position="46"/>
        <end position="57"/>
    </location>
</feature>
<feature type="region of interest" description="Disordered" evidence="1">
    <location>
        <begin position="41"/>
        <end position="90"/>
    </location>
</feature>
<dbReference type="OrthoDB" id="2668396at2759"/>
<dbReference type="EMBL" id="KN833095">
    <property type="protein sequence ID" value="KIM73052.1"/>
    <property type="molecule type" value="Genomic_DNA"/>
</dbReference>
<dbReference type="AlphaFoldDB" id="A0A0C3B6V1"/>
<gene>
    <name evidence="3" type="ORF">PILCRDRAFT_540874</name>
    <name evidence="2" type="ORF">PILCRDRAFT_734457</name>
</gene>
<reference evidence="2 4" key="1">
    <citation type="submission" date="2014-04" db="EMBL/GenBank/DDBJ databases">
        <authorList>
            <consortium name="DOE Joint Genome Institute"/>
            <person name="Kuo A."/>
            <person name="Tarkka M."/>
            <person name="Buscot F."/>
            <person name="Kohler A."/>
            <person name="Nagy L.G."/>
            <person name="Floudas D."/>
            <person name="Copeland A."/>
            <person name="Barry K.W."/>
            <person name="Cichocki N."/>
            <person name="Veneault-Fourrey C."/>
            <person name="LaButti K."/>
            <person name="Lindquist E.A."/>
            <person name="Lipzen A."/>
            <person name="Lundell T."/>
            <person name="Morin E."/>
            <person name="Murat C."/>
            <person name="Sun H."/>
            <person name="Tunlid A."/>
            <person name="Henrissat B."/>
            <person name="Grigoriev I.V."/>
            <person name="Hibbett D.S."/>
            <person name="Martin F."/>
            <person name="Nordberg H.P."/>
            <person name="Cantor M.N."/>
            <person name="Hua S.X."/>
        </authorList>
    </citation>
    <scope>NUCLEOTIDE SEQUENCE [LARGE SCALE GENOMIC DNA]</scope>
    <source>
        <strain evidence="2 4">F 1598</strain>
    </source>
</reference>
<name>A0A0C3B6V1_PILCF</name>
<keyword evidence="4" id="KW-1185">Reference proteome</keyword>
<evidence type="ECO:0000313" key="3">
    <source>
        <dbReference type="EMBL" id="KIM79932.1"/>
    </source>
</evidence>
<dbReference type="HOGENOM" id="CLU_117767_0_0_1"/>
<feature type="compositionally biased region" description="Pro residues" evidence="1">
    <location>
        <begin position="80"/>
        <end position="90"/>
    </location>
</feature>
<reference evidence="4" key="2">
    <citation type="submission" date="2015-01" db="EMBL/GenBank/DDBJ databases">
        <title>Evolutionary Origins and Diversification of the Mycorrhizal Mutualists.</title>
        <authorList>
            <consortium name="DOE Joint Genome Institute"/>
            <consortium name="Mycorrhizal Genomics Consortium"/>
            <person name="Kohler A."/>
            <person name="Kuo A."/>
            <person name="Nagy L.G."/>
            <person name="Floudas D."/>
            <person name="Copeland A."/>
            <person name="Barry K.W."/>
            <person name="Cichocki N."/>
            <person name="Veneault-Fourrey C."/>
            <person name="LaButti K."/>
            <person name="Lindquist E.A."/>
            <person name="Lipzen A."/>
            <person name="Lundell T."/>
            <person name="Morin E."/>
            <person name="Murat C."/>
            <person name="Riley R."/>
            <person name="Ohm R."/>
            <person name="Sun H."/>
            <person name="Tunlid A."/>
            <person name="Henrissat B."/>
            <person name="Grigoriev I.V."/>
            <person name="Hibbett D.S."/>
            <person name="Martin F."/>
        </authorList>
    </citation>
    <scope>NUCLEOTIDE SEQUENCE [LARGE SCALE GENOMIC DNA]</scope>
    <source>
        <strain evidence="4">F 1598</strain>
    </source>
</reference>
<evidence type="ECO:0000313" key="4">
    <source>
        <dbReference type="Proteomes" id="UP000054166"/>
    </source>
</evidence>
<dbReference type="EMBL" id="KN833006">
    <property type="protein sequence ID" value="KIM79932.1"/>
    <property type="molecule type" value="Genomic_DNA"/>
</dbReference>
<accession>A0A0C3B6V1</accession>